<evidence type="ECO:0000256" key="12">
    <source>
        <dbReference type="ARBA" id="ARBA00078941"/>
    </source>
</evidence>
<evidence type="ECO:0000256" key="3">
    <source>
        <dbReference type="ARBA" id="ARBA00004620"/>
    </source>
</evidence>
<dbReference type="GO" id="GO:0006405">
    <property type="term" value="P:RNA export from nucleus"/>
    <property type="evidence" value="ECO:0007669"/>
    <property type="project" value="TreeGrafter"/>
</dbReference>
<feature type="compositionally biased region" description="Polar residues" evidence="14">
    <location>
        <begin position="1"/>
        <end position="10"/>
    </location>
</feature>
<keyword evidence="10" id="KW-0539">Nucleus</keyword>
<dbReference type="InterPro" id="IPR026010">
    <property type="entry name" value="NSP1/NUP62"/>
</dbReference>
<keyword evidence="9" id="KW-0906">Nuclear pore complex</keyword>
<dbReference type="GO" id="GO:0017056">
    <property type="term" value="F:structural constituent of nuclear pore"/>
    <property type="evidence" value="ECO:0007669"/>
    <property type="project" value="InterPro"/>
</dbReference>
<dbReference type="FunFam" id="1.20.5.170:FF:000040">
    <property type="entry name" value="Nuclear pore glycoprotein p62"/>
    <property type="match status" value="1"/>
</dbReference>
<reference evidence="16 17" key="1">
    <citation type="journal article" date="2018" name="Sci. Rep.">
        <title>Genome sequence of the cauliflower mushroom Sparassis crispa (Hanabiratake) and its association with beneficial usage.</title>
        <authorList>
            <person name="Kiyama R."/>
            <person name="Furutani Y."/>
            <person name="Kawaguchi K."/>
            <person name="Nakanishi T."/>
        </authorList>
    </citation>
    <scope>NUCLEOTIDE SEQUENCE [LARGE SCALE GENOMIC DNA]</scope>
</reference>
<dbReference type="Proteomes" id="UP000287166">
    <property type="component" value="Unassembled WGS sequence"/>
</dbReference>
<evidence type="ECO:0000256" key="7">
    <source>
        <dbReference type="ARBA" id="ARBA00022927"/>
    </source>
</evidence>
<dbReference type="InParanoid" id="A0A401GC95"/>
<evidence type="ECO:0000259" key="15">
    <source>
        <dbReference type="Pfam" id="PF05064"/>
    </source>
</evidence>
<dbReference type="Gene3D" id="1.20.5.170">
    <property type="match status" value="1"/>
</dbReference>
<dbReference type="GO" id="GO:0044613">
    <property type="term" value="C:nuclear pore central transport channel"/>
    <property type="evidence" value="ECO:0007669"/>
    <property type="project" value="TreeGrafter"/>
</dbReference>
<comment type="caution">
    <text evidence="16">The sequence shown here is derived from an EMBL/GenBank/DDBJ whole genome shotgun (WGS) entry which is preliminary data.</text>
</comment>
<comment type="similarity">
    <text evidence="4">Belongs to the nucleoporin NSP1/NUP62 family.</text>
</comment>
<evidence type="ECO:0000256" key="2">
    <source>
        <dbReference type="ARBA" id="ARBA00004567"/>
    </source>
</evidence>
<feature type="compositionally biased region" description="Low complexity" evidence="14">
    <location>
        <begin position="32"/>
        <end position="68"/>
    </location>
</feature>
<feature type="region of interest" description="Disordered" evidence="14">
    <location>
        <begin position="350"/>
        <end position="464"/>
    </location>
</feature>
<dbReference type="OrthoDB" id="344345at2759"/>
<dbReference type="RefSeq" id="XP_027610690.1">
    <property type="nucleotide sequence ID" value="XM_027754889.1"/>
</dbReference>
<dbReference type="PANTHER" id="PTHR12084:SF0">
    <property type="entry name" value="NUCLEAR PORE GLYCOPROTEIN P62"/>
    <property type="match status" value="1"/>
</dbReference>
<dbReference type="PANTHER" id="PTHR12084">
    <property type="entry name" value="NUCLEAR PORE GLYCOPROTEIN P62-RELATED"/>
    <property type="match status" value="1"/>
</dbReference>
<keyword evidence="8" id="KW-0811">Translocation</keyword>
<proteinExistence type="inferred from homology"/>
<evidence type="ECO:0000313" key="17">
    <source>
        <dbReference type="Proteomes" id="UP000287166"/>
    </source>
</evidence>
<gene>
    <name evidence="16" type="ORF">SCP_0209780</name>
</gene>
<feature type="compositionally biased region" description="Polar residues" evidence="14">
    <location>
        <begin position="428"/>
        <end position="445"/>
    </location>
</feature>
<dbReference type="Pfam" id="PF05064">
    <property type="entry name" value="Nsp1_C"/>
    <property type="match status" value="1"/>
</dbReference>
<evidence type="ECO:0000256" key="9">
    <source>
        <dbReference type="ARBA" id="ARBA00023132"/>
    </source>
</evidence>
<dbReference type="GeneID" id="38776694"/>
<evidence type="ECO:0000256" key="10">
    <source>
        <dbReference type="ARBA" id="ARBA00023242"/>
    </source>
</evidence>
<evidence type="ECO:0000256" key="11">
    <source>
        <dbReference type="ARBA" id="ARBA00068864"/>
    </source>
</evidence>
<dbReference type="GO" id="GO:0051028">
    <property type="term" value="P:mRNA transport"/>
    <property type="evidence" value="ECO:0007669"/>
    <property type="project" value="UniProtKB-KW"/>
</dbReference>
<feature type="region of interest" description="Disordered" evidence="14">
    <location>
        <begin position="1"/>
        <end position="94"/>
    </location>
</feature>
<feature type="compositionally biased region" description="Low complexity" evidence="14">
    <location>
        <begin position="453"/>
        <end position="464"/>
    </location>
</feature>
<dbReference type="GO" id="GO:0005543">
    <property type="term" value="F:phospholipid binding"/>
    <property type="evidence" value="ECO:0007669"/>
    <property type="project" value="TreeGrafter"/>
</dbReference>
<dbReference type="GO" id="GO:0031965">
    <property type="term" value="C:nuclear membrane"/>
    <property type="evidence" value="ECO:0007669"/>
    <property type="project" value="UniProtKB-SubCell"/>
</dbReference>
<keyword evidence="17" id="KW-1185">Reference proteome</keyword>
<name>A0A401GC95_9APHY</name>
<evidence type="ECO:0000256" key="4">
    <source>
        <dbReference type="ARBA" id="ARBA00005911"/>
    </source>
</evidence>
<evidence type="ECO:0000256" key="6">
    <source>
        <dbReference type="ARBA" id="ARBA00022816"/>
    </source>
</evidence>
<dbReference type="InterPro" id="IPR007758">
    <property type="entry name" value="Nucleoporin_NSP1_C"/>
</dbReference>
<keyword evidence="7" id="KW-0653">Protein transport</keyword>
<feature type="compositionally biased region" description="Polar residues" evidence="14">
    <location>
        <begin position="17"/>
        <end position="30"/>
    </location>
</feature>
<keyword evidence="6" id="KW-0509">mRNA transport</keyword>
<feature type="domain" description="Nucleoporin NSP1-like C-terminal" evidence="15">
    <location>
        <begin position="482"/>
        <end position="579"/>
    </location>
</feature>
<dbReference type="EMBL" id="BFAD01000002">
    <property type="protein sequence ID" value="GBE79777.1"/>
    <property type="molecule type" value="Genomic_DNA"/>
</dbReference>
<dbReference type="AlphaFoldDB" id="A0A401GC95"/>
<accession>A0A401GC95</accession>
<evidence type="ECO:0000313" key="16">
    <source>
        <dbReference type="EMBL" id="GBE79777.1"/>
    </source>
</evidence>
<comment type="subcellular location">
    <subcellularLocation>
        <location evidence="1">Nucleus membrane</location>
        <topology evidence="1">Peripheral membrane protein</topology>
        <orientation evidence="1">Cytoplasmic side</orientation>
    </subcellularLocation>
    <subcellularLocation>
        <location evidence="3">Nucleus membrane</location>
        <topology evidence="3">Peripheral membrane protein</topology>
        <orientation evidence="3">Nucleoplasmic side</orientation>
    </subcellularLocation>
    <subcellularLocation>
        <location evidence="2">Nucleus</location>
        <location evidence="2">Nuclear pore complex</location>
    </subcellularLocation>
</comment>
<organism evidence="16 17">
    <name type="scientific">Sparassis crispa</name>
    <dbReference type="NCBI Taxonomy" id="139825"/>
    <lineage>
        <taxon>Eukaryota</taxon>
        <taxon>Fungi</taxon>
        <taxon>Dikarya</taxon>
        <taxon>Basidiomycota</taxon>
        <taxon>Agaricomycotina</taxon>
        <taxon>Agaricomycetes</taxon>
        <taxon>Polyporales</taxon>
        <taxon>Sparassidaceae</taxon>
        <taxon>Sparassis</taxon>
    </lineage>
</organism>
<evidence type="ECO:0000256" key="1">
    <source>
        <dbReference type="ARBA" id="ARBA00004335"/>
    </source>
</evidence>
<evidence type="ECO:0000256" key="13">
    <source>
        <dbReference type="ARBA" id="ARBA00081079"/>
    </source>
</evidence>
<protein>
    <recommendedName>
        <fullName evidence="11">Nucleoporin NSP1</fullName>
    </recommendedName>
    <alternativeName>
        <fullName evidence="12">Nuclear pore protein NSP1</fullName>
    </alternativeName>
    <alternativeName>
        <fullName evidence="13">Nucleoskeletal-like protein</fullName>
    </alternativeName>
</protein>
<evidence type="ECO:0000256" key="14">
    <source>
        <dbReference type="SAM" id="MobiDB-lite"/>
    </source>
</evidence>
<feature type="compositionally biased region" description="Polar residues" evidence="14">
    <location>
        <begin position="246"/>
        <end position="263"/>
    </location>
</feature>
<evidence type="ECO:0000256" key="8">
    <source>
        <dbReference type="ARBA" id="ARBA00023010"/>
    </source>
</evidence>
<evidence type="ECO:0000256" key="5">
    <source>
        <dbReference type="ARBA" id="ARBA00022448"/>
    </source>
</evidence>
<sequence length="704" mass="68001">MSAFGGSSTPLGAPPAGSTSNTGTTAQPSLFGNAATSANASGSGTGSPAPSNFFAIPPGIGASGSSGANTPKPSLFGGGGTTTPTPNAFSGLTTTPNAFSGAAGSTFGGGSAGGGTNAATPNAFSGLKITPNAFAGLGSATSAFGGGGGGGGATSAFGGGGGGGGAISAFGGGGGATSAFGGGGGGGGSASTSTPSAFGGLGAGNTSMPTAVGSGLGAGTSTPGVSGGTGGAGTSTPSLLSRLGEANTSTPSGTGGANTSTPSPFGGLGVTNTTTPSPFAGLGGGSTSTPSAFGGGASKPNLFGNIGASTSTPTTNTTSTAIPNFFAKPPENKDTPASTLSGFGILGQGQKNAGTAAGEKKDTAPRIPNFFGNKATSSTATEKKDSAAPPMLGLFGSKDTGAATAEKKDGAPASLPTFNLFPPKDAASKNTQPISSFALGSTTANKDGDKSKAPSTTPGATAGAAAQALGATTTAAGLIAFPPPSVLRGKTIEEIVNRWTNEIDLHVHEFNKFAGEVAVWDRALIDNGNNLAALYALVLAAEREQNDIDQSLDHIEQQQRDLGGALEAYERSTDEVLGGRGSNLRALDTGPADTERDKNYMLATELHGHLDDLSGSLTQMIDAVNALALPSGSTAGAPKDGGEDPVGQIAQILNSHLESLLWIDGAAREVETTINDVEKRVRAAGDGSLGSTFNKSRGPVDVGR</sequence>
<dbReference type="GO" id="GO:0006606">
    <property type="term" value="P:protein import into nucleus"/>
    <property type="evidence" value="ECO:0007669"/>
    <property type="project" value="TreeGrafter"/>
</dbReference>
<dbReference type="STRING" id="139825.A0A401GC95"/>
<keyword evidence="5" id="KW-0813">Transport</keyword>
<feature type="region of interest" description="Disordered" evidence="14">
    <location>
        <begin position="212"/>
        <end position="276"/>
    </location>
</feature>